<dbReference type="Proteomes" id="UP000007755">
    <property type="component" value="Unassembled WGS sequence"/>
</dbReference>
<dbReference type="EMBL" id="GL888203">
    <property type="protein sequence ID" value="EGI65251.1"/>
    <property type="molecule type" value="Genomic_DNA"/>
</dbReference>
<name>F4WKM0_ACREC</name>
<organism evidence="2">
    <name type="scientific">Acromyrmex echinatior</name>
    <name type="common">Panamanian leafcutter ant</name>
    <name type="synonym">Acromyrmex octospinosus echinatior</name>
    <dbReference type="NCBI Taxonomy" id="103372"/>
    <lineage>
        <taxon>Eukaryota</taxon>
        <taxon>Metazoa</taxon>
        <taxon>Ecdysozoa</taxon>
        <taxon>Arthropoda</taxon>
        <taxon>Hexapoda</taxon>
        <taxon>Insecta</taxon>
        <taxon>Pterygota</taxon>
        <taxon>Neoptera</taxon>
        <taxon>Endopterygota</taxon>
        <taxon>Hymenoptera</taxon>
        <taxon>Apocrita</taxon>
        <taxon>Aculeata</taxon>
        <taxon>Formicoidea</taxon>
        <taxon>Formicidae</taxon>
        <taxon>Myrmicinae</taxon>
        <taxon>Acromyrmex</taxon>
    </lineage>
</organism>
<evidence type="ECO:0000313" key="2">
    <source>
        <dbReference type="Proteomes" id="UP000007755"/>
    </source>
</evidence>
<evidence type="ECO:0000313" key="1">
    <source>
        <dbReference type="EMBL" id="EGI65251.1"/>
    </source>
</evidence>
<proteinExistence type="predicted"/>
<reference evidence="1" key="1">
    <citation type="submission" date="2011-02" db="EMBL/GenBank/DDBJ databases">
        <title>The genome of the leaf-cutting ant Acromyrmex echinatior suggests key adaptations to social evolution and fungus farming.</title>
        <authorList>
            <person name="Nygaard S."/>
            <person name="Zhang G."/>
        </authorList>
    </citation>
    <scope>NUCLEOTIDE SEQUENCE</scope>
</reference>
<gene>
    <name evidence="1" type="ORF">G5I_06289</name>
</gene>
<dbReference type="AlphaFoldDB" id="F4WKM0"/>
<keyword evidence="2" id="KW-1185">Reference proteome</keyword>
<dbReference type="InParanoid" id="F4WKM0"/>
<sequence length="84" mass="10215">MGYVKSTQGIKISVFPKDPNRRMQWIAAVQALDKPNWNLTKDSVLCEGKRYYPRRMMEQDLWRADRWRRQRETKKKEKERGESL</sequence>
<accession>F4WKM0</accession>
<protein>
    <submittedName>
        <fullName evidence="1">Uncharacterized protein</fullName>
    </submittedName>
</protein>